<evidence type="ECO:0000256" key="20">
    <source>
        <dbReference type="ARBA" id="ARBA00068271"/>
    </source>
</evidence>
<gene>
    <name evidence="23" type="ORF">WN55_05710</name>
</gene>
<dbReference type="AlphaFoldDB" id="A0A154PQ12"/>
<dbReference type="SMART" id="SM00320">
    <property type="entry name" value="WD40"/>
    <property type="match status" value="4"/>
</dbReference>
<evidence type="ECO:0000256" key="12">
    <source>
        <dbReference type="ARBA" id="ARBA00022927"/>
    </source>
</evidence>
<proteinExistence type="predicted"/>
<evidence type="ECO:0000256" key="9">
    <source>
        <dbReference type="ARBA" id="ARBA00022816"/>
    </source>
</evidence>
<dbReference type="PANTHER" id="PTHR22806">
    <property type="entry name" value="NUCLEOPORIN NUP37 P37 -RELATED"/>
    <property type="match status" value="1"/>
</dbReference>
<dbReference type="GO" id="GO:0031080">
    <property type="term" value="C:nuclear pore outer ring"/>
    <property type="evidence" value="ECO:0007669"/>
    <property type="project" value="InterPro"/>
</dbReference>
<dbReference type="Pfam" id="PF00400">
    <property type="entry name" value="WD40"/>
    <property type="match status" value="2"/>
</dbReference>
<evidence type="ECO:0000256" key="18">
    <source>
        <dbReference type="ARBA" id="ARBA00053706"/>
    </source>
</evidence>
<sequence>MDEALTVPPTFQLHFSKQIYCVELSQYEWSRHLICIALAEEIVIGTIKFQEEDETVEDIAYNPLRTFRHDTRPHAIAWSPETSLSVVPKVLMFCIAGADFRIRLYTSNMTDDTVCEMEGHKDYINSICYETEGEILASASDDHTCKLWAVKEDEKCISTFYLTSPGMTIRFHPEKPGKFLVGEKNGQIHMYDVRSQQAIMSLDADIVPLMSIDWGSNPFKIAGIAAGKLLLWDISNLSLPQESGPLHIEGGLIVKFSPVYDHLVATIGRPDNLLKIRNVKSDQEILCGQVKLIGGITWHYSEPYICAASDREIRFWKVSLN</sequence>
<evidence type="ECO:0000256" key="7">
    <source>
        <dbReference type="ARBA" id="ARBA00022737"/>
    </source>
</evidence>
<dbReference type="PROSITE" id="PS50082">
    <property type="entry name" value="WD_REPEATS_2"/>
    <property type="match status" value="1"/>
</dbReference>
<evidence type="ECO:0000256" key="15">
    <source>
        <dbReference type="ARBA" id="ARBA00023242"/>
    </source>
</evidence>
<dbReference type="GO" id="GO:0000776">
    <property type="term" value="C:kinetochore"/>
    <property type="evidence" value="ECO:0007669"/>
    <property type="project" value="UniProtKB-KW"/>
</dbReference>
<dbReference type="OrthoDB" id="340259at2759"/>
<evidence type="ECO:0000256" key="5">
    <source>
        <dbReference type="ARBA" id="ARBA00022574"/>
    </source>
</evidence>
<evidence type="ECO:0000256" key="19">
    <source>
        <dbReference type="ARBA" id="ARBA00062724"/>
    </source>
</evidence>
<accession>A0A154PQ12</accession>
<dbReference type="FunFam" id="2.130.10.10:FF:000168">
    <property type="entry name" value="Nucleoporin Nup37"/>
    <property type="match status" value="1"/>
</dbReference>
<keyword evidence="6" id="KW-0132">Cell division</keyword>
<dbReference type="SUPFAM" id="SSF50978">
    <property type="entry name" value="WD40 repeat-like"/>
    <property type="match status" value="1"/>
</dbReference>
<evidence type="ECO:0000256" key="14">
    <source>
        <dbReference type="ARBA" id="ARBA00023132"/>
    </source>
</evidence>
<keyword evidence="17" id="KW-0137">Centromere</keyword>
<keyword evidence="8" id="KW-0498">Mitosis</keyword>
<keyword evidence="7" id="KW-0677">Repeat</keyword>
<keyword evidence="4" id="KW-0158">Chromosome</keyword>
<dbReference type="InterPro" id="IPR015943">
    <property type="entry name" value="WD40/YVTN_repeat-like_dom_sf"/>
</dbReference>
<evidence type="ECO:0000256" key="11">
    <source>
        <dbReference type="ARBA" id="ARBA00022838"/>
    </source>
</evidence>
<evidence type="ECO:0000256" key="22">
    <source>
        <dbReference type="PROSITE-ProRule" id="PRU00221"/>
    </source>
</evidence>
<dbReference type="STRING" id="178035.A0A154PQ12"/>
<evidence type="ECO:0000256" key="4">
    <source>
        <dbReference type="ARBA" id="ARBA00022454"/>
    </source>
</evidence>
<feature type="repeat" description="WD" evidence="22">
    <location>
        <begin position="117"/>
        <end position="158"/>
    </location>
</feature>
<keyword evidence="5 22" id="KW-0853">WD repeat</keyword>
<keyword evidence="24" id="KW-1185">Reference proteome</keyword>
<dbReference type="InterPro" id="IPR001680">
    <property type="entry name" value="WD40_rpt"/>
</dbReference>
<keyword evidence="11" id="KW-0995">Kinetochore</keyword>
<dbReference type="OMA" id="FWKVQIK"/>
<comment type="subcellular location">
    <subcellularLocation>
        <location evidence="2">Chromosome</location>
        <location evidence="2">Centromere</location>
        <location evidence="2">Kinetochore</location>
    </subcellularLocation>
    <subcellularLocation>
        <location evidence="1">Nucleus</location>
        <location evidence="1">Nuclear pore complex</location>
    </subcellularLocation>
</comment>
<comment type="function">
    <text evidence="18">Component of the Nup107-160 subcomplex of the nuclear pore complex (NPC). The Nup107-160 subcomplex is required for the assembly of a functional NPC. The Nup107-160 subcomplex is also required for normal kinetochore microtubule attachment, mitotic progression and chromosome segregation.</text>
</comment>
<dbReference type="GO" id="GO:0051301">
    <property type="term" value="P:cell division"/>
    <property type="evidence" value="ECO:0007669"/>
    <property type="project" value="UniProtKB-KW"/>
</dbReference>
<evidence type="ECO:0000256" key="3">
    <source>
        <dbReference type="ARBA" id="ARBA00022448"/>
    </source>
</evidence>
<keyword evidence="15" id="KW-0539">Nucleus</keyword>
<name>A0A154PQ12_DUFNO</name>
<keyword evidence="14" id="KW-0906">Nuclear pore complex</keyword>
<organism evidence="23 24">
    <name type="scientific">Dufourea novaeangliae</name>
    <name type="common">Sweat bee</name>
    <dbReference type="NCBI Taxonomy" id="178035"/>
    <lineage>
        <taxon>Eukaryota</taxon>
        <taxon>Metazoa</taxon>
        <taxon>Ecdysozoa</taxon>
        <taxon>Arthropoda</taxon>
        <taxon>Hexapoda</taxon>
        <taxon>Insecta</taxon>
        <taxon>Pterygota</taxon>
        <taxon>Neoptera</taxon>
        <taxon>Endopterygota</taxon>
        <taxon>Hymenoptera</taxon>
        <taxon>Apocrita</taxon>
        <taxon>Aculeata</taxon>
        <taxon>Apoidea</taxon>
        <taxon>Anthophila</taxon>
        <taxon>Halictidae</taxon>
        <taxon>Rophitinae</taxon>
        <taxon>Dufourea</taxon>
    </lineage>
</organism>
<dbReference type="GO" id="GO:0007059">
    <property type="term" value="P:chromosome segregation"/>
    <property type="evidence" value="ECO:0007669"/>
    <property type="project" value="UniProtKB-KW"/>
</dbReference>
<evidence type="ECO:0000256" key="10">
    <source>
        <dbReference type="ARBA" id="ARBA00022829"/>
    </source>
</evidence>
<reference evidence="23 24" key="1">
    <citation type="submission" date="2015-07" db="EMBL/GenBank/DDBJ databases">
        <title>The genome of Dufourea novaeangliae.</title>
        <authorList>
            <person name="Pan H."/>
            <person name="Kapheim K."/>
        </authorList>
    </citation>
    <scope>NUCLEOTIDE SEQUENCE [LARGE SCALE GENOMIC DNA]</scope>
    <source>
        <strain evidence="23">0120121106</strain>
        <tissue evidence="23">Whole body</tissue>
    </source>
</reference>
<evidence type="ECO:0000256" key="17">
    <source>
        <dbReference type="ARBA" id="ARBA00023328"/>
    </source>
</evidence>
<evidence type="ECO:0000256" key="2">
    <source>
        <dbReference type="ARBA" id="ARBA00004629"/>
    </source>
</evidence>
<dbReference type="PANTHER" id="PTHR22806:SF0">
    <property type="entry name" value="NUCLEOPORIN NUP37"/>
    <property type="match status" value="1"/>
</dbReference>
<dbReference type="Proteomes" id="UP000076502">
    <property type="component" value="Unassembled WGS sequence"/>
</dbReference>
<dbReference type="Gene3D" id="2.130.10.10">
    <property type="entry name" value="YVTN repeat-like/Quinoprotein amine dehydrogenase"/>
    <property type="match status" value="1"/>
</dbReference>
<evidence type="ECO:0000256" key="6">
    <source>
        <dbReference type="ARBA" id="ARBA00022618"/>
    </source>
</evidence>
<keyword evidence="12" id="KW-0653">Protein transport</keyword>
<evidence type="ECO:0000256" key="8">
    <source>
        <dbReference type="ARBA" id="ARBA00022776"/>
    </source>
</evidence>
<evidence type="ECO:0000256" key="13">
    <source>
        <dbReference type="ARBA" id="ARBA00023010"/>
    </source>
</evidence>
<keyword evidence="3" id="KW-0813">Transport</keyword>
<keyword evidence="13" id="KW-0811">Translocation</keyword>
<keyword evidence="9" id="KW-0509">mRNA transport</keyword>
<evidence type="ECO:0000313" key="24">
    <source>
        <dbReference type="Proteomes" id="UP000076502"/>
    </source>
</evidence>
<keyword evidence="10" id="KW-0159">Chromosome partition</keyword>
<evidence type="ECO:0000256" key="16">
    <source>
        <dbReference type="ARBA" id="ARBA00023306"/>
    </source>
</evidence>
<dbReference type="GO" id="GO:0015031">
    <property type="term" value="P:protein transport"/>
    <property type="evidence" value="ECO:0007669"/>
    <property type="project" value="UniProtKB-KW"/>
</dbReference>
<evidence type="ECO:0000256" key="21">
    <source>
        <dbReference type="ARBA" id="ARBA00076652"/>
    </source>
</evidence>
<comment type="subunit">
    <text evidence="19">Component of the Nup107-160 subcomplex of the nuclear pore complex (NPC). The Nup107-160 subcomplex includes NUP160, NUP133, NUP107, NUP98, NUP85, NUP43, NUP37, SEH1 and SEC13.</text>
</comment>
<evidence type="ECO:0000256" key="1">
    <source>
        <dbReference type="ARBA" id="ARBA00004567"/>
    </source>
</evidence>
<evidence type="ECO:0000313" key="23">
    <source>
        <dbReference type="EMBL" id="KZC13807.1"/>
    </source>
</evidence>
<dbReference type="EMBL" id="KQ435012">
    <property type="protein sequence ID" value="KZC13807.1"/>
    <property type="molecule type" value="Genomic_DNA"/>
</dbReference>
<dbReference type="InterPro" id="IPR036322">
    <property type="entry name" value="WD40_repeat_dom_sf"/>
</dbReference>
<protein>
    <recommendedName>
        <fullName evidence="20">Nucleoporin Nup37</fullName>
    </recommendedName>
    <alternativeName>
        <fullName evidence="21">Nup107-160 subcomplex subunit Nup37</fullName>
    </alternativeName>
</protein>
<dbReference type="GO" id="GO:0051028">
    <property type="term" value="P:mRNA transport"/>
    <property type="evidence" value="ECO:0007669"/>
    <property type="project" value="UniProtKB-KW"/>
</dbReference>
<keyword evidence="16" id="KW-0131">Cell cycle</keyword>
<dbReference type="InterPro" id="IPR037626">
    <property type="entry name" value="NUP37"/>
</dbReference>
<dbReference type="PROSITE" id="PS50294">
    <property type="entry name" value="WD_REPEATS_REGION"/>
    <property type="match status" value="1"/>
</dbReference>